<reference evidence="2" key="2">
    <citation type="journal article" date="2014" name="ISME J.">
        <title>Microbial stratification in low pH oxic and suboxic macroscopic growths along an acid mine drainage.</title>
        <authorList>
            <person name="Mendez-Garcia C."/>
            <person name="Mesa V."/>
            <person name="Sprenger R.R."/>
            <person name="Richter M."/>
            <person name="Diez M.S."/>
            <person name="Solano J."/>
            <person name="Bargiela R."/>
            <person name="Golyshina O.V."/>
            <person name="Manteca A."/>
            <person name="Ramos J.L."/>
            <person name="Gallego J.R."/>
            <person name="Llorente I."/>
            <person name="Martins Dos Santos V.A."/>
            <person name="Jensen O.N."/>
            <person name="Pelaez A.I."/>
            <person name="Sanchez J."/>
            <person name="Ferrer M."/>
        </authorList>
    </citation>
    <scope>NUCLEOTIDE SEQUENCE</scope>
</reference>
<dbReference type="SUPFAM" id="SSF88723">
    <property type="entry name" value="PIN domain-like"/>
    <property type="match status" value="1"/>
</dbReference>
<gene>
    <name evidence="2" type="ORF">B1A_00635</name>
</gene>
<feature type="domain" description="PIN" evidence="1">
    <location>
        <begin position="18"/>
        <end position="139"/>
    </location>
</feature>
<dbReference type="InterPro" id="IPR029060">
    <property type="entry name" value="PIN-like_dom_sf"/>
</dbReference>
<evidence type="ECO:0000313" key="2">
    <source>
        <dbReference type="EMBL" id="EQD80680.1"/>
    </source>
</evidence>
<organism evidence="2">
    <name type="scientific">mine drainage metagenome</name>
    <dbReference type="NCBI Taxonomy" id="410659"/>
    <lineage>
        <taxon>unclassified sequences</taxon>
        <taxon>metagenomes</taxon>
        <taxon>ecological metagenomes</taxon>
    </lineage>
</organism>
<protein>
    <submittedName>
        <fullName evidence="2">PilT domain-containing protein</fullName>
    </submittedName>
</protein>
<dbReference type="PANTHER" id="PTHR39664:SF2">
    <property type="entry name" value="NUCLEIC ACID-BINDING PROTEIN, CONTAINING PIN DOMAIN-RELATED"/>
    <property type="match status" value="1"/>
</dbReference>
<dbReference type="InterPro" id="IPR002716">
    <property type="entry name" value="PIN_dom"/>
</dbReference>
<comment type="caution">
    <text evidence="2">The sequence shown here is derived from an EMBL/GenBank/DDBJ whole genome shotgun (WGS) entry which is preliminary data.</text>
</comment>
<accession>T1DFI0</accession>
<sequence length="149" mass="16772">MQTVRLERGGKGATMKTMVDTNVLVYDAIENSPHHYRACEIIDETGDPSINSLSIVELGFVLPRYGIDKDNVALKLEEVLHSDYFTVSWLSAKMLEGTSAFIVENSLSFRDFNDWIIAYDAHSRNLPLVTFDKTLTKKCKKLGIEVIEG</sequence>
<dbReference type="PANTHER" id="PTHR39664">
    <property type="match status" value="1"/>
</dbReference>
<name>T1DFI0_9ZZZZ</name>
<dbReference type="Pfam" id="PF01850">
    <property type="entry name" value="PIN"/>
    <property type="match status" value="1"/>
</dbReference>
<dbReference type="AlphaFoldDB" id="T1DFI0"/>
<dbReference type="EMBL" id="AUZX01000481">
    <property type="protein sequence ID" value="EQD80680.1"/>
    <property type="molecule type" value="Genomic_DNA"/>
</dbReference>
<reference evidence="2" key="1">
    <citation type="submission" date="2013-08" db="EMBL/GenBank/DDBJ databases">
        <authorList>
            <person name="Mendez C."/>
            <person name="Richter M."/>
            <person name="Ferrer M."/>
            <person name="Sanchez J."/>
        </authorList>
    </citation>
    <scope>NUCLEOTIDE SEQUENCE</scope>
</reference>
<evidence type="ECO:0000259" key="1">
    <source>
        <dbReference type="Pfam" id="PF01850"/>
    </source>
</evidence>
<proteinExistence type="predicted"/>
<dbReference type="Gene3D" id="3.40.50.1010">
    <property type="entry name" value="5'-nuclease"/>
    <property type="match status" value="1"/>
</dbReference>